<dbReference type="InterPro" id="IPR011990">
    <property type="entry name" value="TPR-like_helical_dom_sf"/>
</dbReference>
<evidence type="ECO:0000256" key="5">
    <source>
        <dbReference type="PIRSR" id="PIRSR033096-1"/>
    </source>
</evidence>
<sequence length="421" mass="47010">MAESEPSAAEALKTEGNKLFQAAGLAAAGGGRACRYHEAVEKYNDAIELSSEAPARRTMTRIQIQTRSRVPAYYTNRAFCHLKLENHGLAIADATVALELDRTFAYYRRGSALMALGKCKEALKDFKAAREAAERRTRCPRLEWPLTHEQALEVAQWLKRCEKLHHKYVFEVLEELPSLVDVPIPEGSHINENPYLFNGDFVDRGSFSVEVVALYPKHLHLTRGNHETLNMNKVYGFEGEVKHKYSAQMFNLFTEVFHVLPLAYCLGEEVLVVHGGLFSRDDVTLDEIRAVDRRREPPDEGIMSELLWSDPQPAPGRAPSKRGVGLSFGPDVTANFLERNGLKLVVRSHEVKDAGYEVEAGGKLVTVFSAPNYCDQMGNKGALLRFDSNCDYVVKQFEAVPHPTHVRAMQYAGGMGGLFGL</sequence>
<evidence type="ECO:0000256" key="3">
    <source>
        <dbReference type="ARBA" id="ARBA00022723"/>
    </source>
</evidence>
<dbReference type="KEGG" id="ehx:EMIHUDRAFT_232006"/>
<evidence type="ECO:0000256" key="6">
    <source>
        <dbReference type="SAM" id="MobiDB-lite"/>
    </source>
</evidence>
<dbReference type="InterPro" id="IPR006186">
    <property type="entry name" value="Ser/Thr-sp_prot-phosphatase"/>
</dbReference>
<dbReference type="SMART" id="SM00156">
    <property type="entry name" value="PP2Ac"/>
    <property type="match status" value="1"/>
</dbReference>
<dbReference type="AlphaFoldDB" id="A0A0D3K6L7"/>
<dbReference type="InterPro" id="IPR004843">
    <property type="entry name" value="Calcineurin-like_PHP"/>
</dbReference>
<dbReference type="Gene3D" id="3.60.21.10">
    <property type="match status" value="1"/>
</dbReference>
<proteinExistence type="inferred from homology"/>
<dbReference type="EnsemblProtists" id="EOD31402">
    <property type="protein sequence ID" value="EOD31402"/>
    <property type="gene ID" value="EMIHUDRAFT_232006"/>
</dbReference>
<feature type="domain" description="Serine/threonine specific protein phosphatases" evidence="7">
    <location>
        <begin position="164"/>
        <end position="401"/>
    </location>
</feature>
<keyword evidence="3" id="KW-0479">Metal-binding</keyword>
<comment type="similarity">
    <text evidence="2">Belongs to the PPP phosphatase family. PP-5 (PP-T) subfamily.</text>
</comment>
<dbReference type="GO" id="GO:0046872">
    <property type="term" value="F:metal ion binding"/>
    <property type="evidence" value="ECO:0007669"/>
    <property type="project" value="UniProtKB-KW"/>
</dbReference>
<evidence type="ECO:0000313" key="9">
    <source>
        <dbReference type="Proteomes" id="UP000013827"/>
    </source>
</evidence>
<dbReference type="PRINTS" id="PR00114">
    <property type="entry name" value="STPHPHTASE"/>
</dbReference>
<feature type="active site" description="Proton donor/acceptor" evidence="5">
    <location>
        <position position="226"/>
    </location>
</feature>
<evidence type="ECO:0000256" key="2">
    <source>
        <dbReference type="ARBA" id="ARBA00008786"/>
    </source>
</evidence>
<feature type="region of interest" description="Disordered" evidence="6">
    <location>
        <begin position="301"/>
        <end position="320"/>
    </location>
</feature>
<dbReference type="SUPFAM" id="SSF48452">
    <property type="entry name" value="TPR-like"/>
    <property type="match status" value="1"/>
</dbReference>
<reference evidence="8" key="2">
    <citation type="submission" date="2024-10" db="UniProtKB">
        <authorList>
            <consortium name="EnsemblProtists"/>
        </authorList>
    </citation>
    <scope>IDENTIFICATION</scope>
</reference>
<accession>A0A0D3K6L7</accession>
<dbReference type="InterPro" id="IPR019734">
    <property type="entry name" value="TPR_rpt"/>
</dbReference>
<dbReference type="RefSeq" id="XP_005783831.1">
    <property type="nucleotide sequence ID" value="XM_005783774.1"/>
</dbReference>
<organism evidence="8 9">
    <name type="scientific">Emiliania huxleyi (strain CCMP1516)</name>
    <dbReference type="NCBI Taxonomy" id="280463"/>
    <lineage>
        <taxon>Eukaryota</taxon>
        <taxon>Haptista</taxon>
        <taxon>Haptophyta</taxon>
        <taxon>Prymnesiophyceae</taxon>
        <taxon>Isochrysidales</taxon>
        <taxon>Noelaerhabdaceae</taxon>
        <taxon>Emiliania</taxon>
    </lineage>
</organism>
<evidence type="ECO:0000259" key="7">
    <source>
        <dbReference type="SMART" id="SM00156"/>
    </source>
</evidence>
<dbReference type="Proteomes" id="UP000013827">
    <property type="component" value="Unassembled WGS sequence"/>
</dbReference>
<dbReference type="SMART" id="SM00028">
    <property type="entry name" value="TPR"/>
    <property type="match status" value="2"/>
</dbReference>
<evidence type="ECO:0000256" key="1">
    <source>
        <dbReference type="ARBA" id="ARBA00001936"/>
    </source>
</evidence>
<keyword evidence="4" id="KW-0464">Manganese</keyword>
<dbReference type="PANTHER" id="PTHR45668">
    <property type="entry name" value="SERINE/THREONINE-PROTEIN PHOSPHATASE 5-RELATED"/>
    <property type="match status" value="1"/>
</dbReference>
<reference evidence="9" key="1">
    <citation type="journal article" date="2013" name="Nature">
        <title>Pan genome of the phytoplankton Emiliania underpins its global distribution.</title>
        <authorList>
            <person name="Read B.A."/>
            <person name="Kegel J."/>
            <person name="Klute M.J."/>
            <person name="Kuo A."/>
            <person name="Lefebvre S.C."/>
            <person name="Maumus F."/>
            <person name="Mayer C."/>
            <person name="Miller J."/>
            <person name="Monier A."/>
            <person name="Salamov A."/>
            <person name="Young J."/>
            <person name="Aguilar M."/>
            <person name="Claverie J.M."/>
            <person name="Frickenhaus S."/>
            <person name="Gonzalez K."/>
            <person name="Herman E.K."/>
            <person name="Lin Y.C."/>
            <person name="Napier J."/>
            <person name="Ogata H."/>
            <person name="Sarno A.F."/>
            <person name="Shmutz J."/>
            <person name="Schroeder D."/>
            <person name="de Vargas C."/>
            <person name="Verret F."/>
            <person name="von Dassow P."/>
            <person name="Valentin K."/>
            <person name="Van de Peer Y."/>
            <person name="Wheeler G."/>
            <person name="Dacks J.B."/>
            <person name="Delwiche C.F."/>
            <person name="Dyhrman S.T."/>
            <person name="Glockner G."/>
            <person name="John U."/>
            <person name="Richards T."/>
            <person name="Worden A.Z."/>
            <person name="Zhang X."/>
            <person name="Grigoriev I.V."/>
            <person name="Allen A.E."/>
            <person name="Bidle K."/>
            <person name="Borodovsky M."/>
            <person name="Bowler C."/>
            <person name="Brownlee C."/>
            <person name="Cock J.M."/>
            <person name="Elias M."/>
            <person name="Gladyshev V.N."/>
            <person name="Groth M."/>
            <person name="Guda C."/>
            <person name="Hadaegh A."/>
            <person name="Iglesias-Rodriguez M.D."/>
            <person name="Jenkins J."/>
            <person name="Jones B.M."/>
            <person name="Lawson T."/>
            <person name="Leese F."/>
            <person name="Lindquist E."/>
            <person name="Lobanov A."/>
            <person name="Lomsadze A."/>
            <person name="Malik S.B."/>
            <person name="Marsh M.E."/>
            <person name="Mackinder L."/>
            <person name="Mock T."/>
            <person name="Mueller-Roeber B."/>
            <person name="Pagarete A."/>
            <person name="Parker M."/>
            <person name="Probert I."/>
            <person name="Quesneville H."/>
            <person name="Raines C."/>
            <person name="Rensing S.A."/>
            <person name="Riano-Pachon D.M."/>
            <person name="Richier S."/>
            <person name="Rokitta S."/>
            <person name="Shiraiwa Y."/>
            <person name="Soanes D.M."/>
            <person name="van der Giezen M."/>
            <person name="Wahlund T.M."/>
            <person name="Williams B."/>
            <person name="Wilson W."/>
            <person name="Wolfe G."/>
            <person name="Wurch L.L."/>
        </authorList>
    </citation>
    <scope>NUCLEOTIDE SEQUENCE</scope>
</reference>
<protein>
    <recommendedName>
        <fullName evidence="7">Serine/threonine specific protein phosphatases domain-containing protein</fullName>
    </recommendedName>
</protein>
<dbReference type="STRING" id="2903.R1D915"/>
<dbReference type="PIRSF" id="PIRSF033096">
    <property type="entry name" value="PPPtase_5"/>
    <property type="match status" value="1"/>
</dbReference>
<dbReference type="SUPFAM" id="SSF56300">
    <property type="entry name" value="Metallo-dependent phosphatases"/>
    <property type="match status" value="1"/>
</dbReference>
<dbReference type="Gene3D" id="1.25.40.10">
    <property type="entry name" value="Tetratricopeptide repeat domain"/>
    <property type="match status" value="1"/>
</dbReference>
<evidence type="ECO:0000256" key="4">
    <source>
        <dbReference type="ARBA" id="ARBA00023211"/>
    </source>
</evidence>
<dbReference type="PaxDb" id="2903-EOD31402"/>
<dbReference type="PANTHER" id="PTHR45668:SF5">
    <property type="entry name" value="SERINE_THREONINE-PROTEIN PHOSPHATASE 5"/>
    <property type="match status" value="1"/>
</dbReference>
<dbReference type="eggNOG" id="KOG0376">
    <property type="taxonomic scope" value="Eukaryota"/>
</dbReference>
<dbReference type="Pfam" id="PF00149">
    <property type="entry name" value="Metallophos"/>
    <property type="match status" value="1"/>
</dbReference>
<dbReference type="InterPro" id="IPR029052">
    <property type="entry name" value="Metallo-depent_PP-like"/>
</dbReference>
<dbReference type="InterPro" id="IPR051134">
    <property type="entry name" value="PPP_phosphatase"/>
</dbReference>
<dbReference type="HOGENOM" id="CLU_004962_5_2_1"/>
<comment type="cofactor">
    <cofactor evidence="1">
        <name>Mn(2+)</name>
        <dbReference type="ChEBI" id="CHEBI:29035"/>
    </cofactor>
</comment>
<name>A0A0D3K6L7_EMIH1</name>
<evidence type="ECO:0000313" key="8">
    <source>
        <dbReference type="EnsemblProtists" id="EOD31402"/>
    </source>
</evidence>
<keyword evidence="9" id="KW-1185">Reference proteome</keyword>
<dbReference type="GeneID" id="17276676"/>
<dbReference type="GO" id="GO:0016787">
    <property type="term" value="F:hydrolase activity"/>
    <property type="evidence" value="ECO:0007669"/>
    <property type="project" value="InterPro"/>
</dbReference>